<feature type="compositionally biased region" description="Basic residues" evidence="1">
    <location>
        <begin position="187"/>
        <end position="201"/>
    </location>
</feature>
<feature type="compositionally biased region" description="Basic residues" evidence="1">
    <location>
        <begin position="506"/>
        <end position="520"/>
    </location>
</feature>
<feature type="compositionally biased region" description="Basic residues" evidence="1">
    <location>
        <begin position="589"/>
        <end position="609"/>
    </location>
</feature>
<feature type="compositionally biased region" description="Basic and acidic residues" evidence="1">
    <location>
        <begin position="202"/>
        <end position="215"/>
    </location>
</feature>
<feature type="non-terminal residue" evidence="2">
    <location>
        <position position="1"/>
    </location>
</feature>
<evidence type="ECO:0000256" key="1">
    <source>
        <dbReference type="SAM" id="MobiDB-lite"/>
    </source>
</evidence>
<evidence type="ECO:0000313" key="2">
    <source>
        <dbReference type="EMBL" id="CAA9230113.1"/>
    </source>
</evidence>
<accession>A0A6J4HQI6</accession>
<reference evidence="2" key="1">
    <citation type="submission" date="2020-02" db="EMBL/GenBank/DDBJ databases">
        <authorList>
            <person name="Meier V. D."/>
        </authorList>
    </citation>
    <scope>NUCLEOTIDE SEQUENCE</scope>
    <source>
        <strain evidence="2">AVDCRST_MAG41</strain>
    </source>
</reference>
<keyword evidence="2" id="KW-0560">Oxidoreductase</keyword>
<dbReference type="AlphaFoldDB" id="A0A6J4HQI6"/>
<sequence length="818" mass="87855">GRQSRRGVGYPHAVRPGAAVAGPGGPAAGRGRGRGRRGPVGAVGVRALQQRLRVRHRRPGRPDGRRPGPGGGHRQPRPARAEGTVRQLAGDGRPGPADPAAGARGRRAGRVRLGHRDGPGRRAQPGAAGRARSALARLLHLRAAVPGGVLRARGHREGRDRHPAHGRQHAAVHGDRGGGDEGELRLRRAARQLRRHRRVRRDRPLRAQHARDADRAVGAGAGPDRRARPAQGRVRRPAGDRGGPARRRAPRRPQRDQPGADERAGAGAAAPRLGRRRVRRRAHPRPGRAARGRGAVDAGGGGRGVRGRRRGRPPRRGDHRDLRAGAVHRAAGLLPVPPGDGGVLRGEQPAPAARDDRPAGLRRPADERPADRAEHPRVRRGRRPAGLPQLGEPGPRRRAGPAVERRPAGHPALGAADPRDADLPVRRAGLHQAAVGVGDEPGGVHTRPGPDAPDPRRRRLPGGAGPLRDRDDPVRRRGAARGRLGREDRHLHQRQPHRAPVGPGRRPARRRPQRPRHLPRLRAADGLPGPRRGAADPVDLAGGGLPGLAGVQPRPAVRLHRHQLRPAARRERHPVAVQRRAPRRDRPAVRRRGVPHRPRPVRVLRPRPPHRGDRRPGGVPRAGAGRAGVPQGRAVPAAARGAGRGPPVPLQHRPHRLPLPHPDQDPPGPAARPGRAGRLGGAVRRRRRPARHRRGRHRAGHLPPGGDRRARQGGRRPGRGGLRALPLRRLRRGRAGRQRTDDDRVGPGLEAAGVQGGRGPGRAGPGRRPPVPGAHHHRVPPGRTGPGPGHRRRARRGGRRGRRPGRPPGRRHPRGGVV</sequence>
<organism evidence="2">
    <name type="scientific">uncultured Mycobacteriales bacterium</name>
    <dbReference type="NCBI Taxonomy" id="581187"/>
    <lineage>
        <taxon>Bacteria</taxon>
        <taxon>Bacillati</taxon>
        <taxon>Actinomycetota</taxon>
        <taxon>Actinomycetes</taxon>
        <taxon>Mycobacteriales</taxon>
        <taxon>environmental samples</taxon>
    </lineage>
</organism>
<feature type="compositionally biased region" description="Low complexity" evidence="1">
    <location>
        <begin position="89"/>
        <end position="103"/>
    </location>
</feature>
<feature type="compositionally biased region" description="Basic and acidic residues" evidence="1">
    <location>
        <begin position="253"/>
        <end position="264"/>
    </location>
</feature>
<feature type="compositionally biased region" description="Basic residues" evidence="1">
    <location>
        <begin position="683"/>
        <end position="700"/>
    </location>
</feature>
<feature type="compositionally biased region" description="Basic residues" evidence="1">
    <location>
        <begin position="273"/>
        <end position="291"/>
    </location>
</feature>
<feature type="compositionally biased region" description="Low complexity" evidence="1">
    <location>
        <begin position="121"/>
        <end position="130"/>
    </location>
</feature>
<feature type="compositionally biased region" description="Basic and acidic residues" evidence="1">
    <location>
        <begin position="353"/>
        <end position="376"/>
    </location>
</feature>
<feature type="compositionally biased region" description="Low complexity" evidence="1">
    <location>
        <begin position="617"/>
        <end position="641"/>
    </location>
</feature>
<dbReference type="GO" id="GO:0016491">
    <property type="term" value="F:oxidoreductase activity"/>
    <property type="evidence" value="ECO:0007669"/>
    <property type="project" value="UniProtKB-KW"/>
</dbReference>
<dbReference type="EMBL" id="CADCTP010000092">
    <property type="protein sequence ID" value="CAA9230113.1"/>
    <property type="molecule type" value="Genomic_DNA"/>
</dbReference>
<feature type="compositionally biased region" description="Gly residues" evidence="1">
    <location>
        <begin position="754"/>
        <end position="764"/>
    </location>
</feature>
<feature type="non-terminal residue" evidence="2">
    <location>
        <position position="818"/>
    </location>
</feature>
<feature type="compositionally biased region" description="Basic residues" evidence="1">
    <location>
        <begin position="305"/>
        <end position="314"/>
    </location>
</feature>
<feature type="compositionally biased region" description="Low complexity" evidence="1">
    <location>
        <begin position="39"/>
        <end position="51"/>
    </location>
</feature>
<feature type="region of interest" description="Disordered" evidence="1">
    <location>
        <begin position="1"/>
        <end position="130"/>
    </location>
</feature>
<feature type="compositionally biased region" description="Basic residues" evidence="1">
    <location>
        <begin position="104"/>
        <end position="113"/>
    </location>
</feature>
<proteinExistence type="predicted"/>
<feature type="compositionally biased region" description="Basic residues" evidence="1">
    <location>
        <begin position="726"/>
        <end position="737"/>
    </location>
</feature>
<feature type="compositionally biased region" description="Basic residues" evidence="1">
    <location>
        <begin position="789"/>
        <end position="818"/>
    </location>
</feature>
<feature type="compositionally biased region" description="Pro residues" evidence="1">
    <location>
        <begin position="659"/>
        <end position="670"/>
    </location>
</feature>
<name>A0A6J4HQI6_9ACTN</name>
<dbReference type="EC" id="1.7.99.4" evidence="2"/>
<feature type="region of interest" description="Disordered" evidence="1">
    <location>
        <begin position="149"/>
        <end position="818"/>
    </location>
</feature>
<gene>
    <name evidence="2" type="ORF">AVDCRST_MAG41-886</name>
</gene>
<feature type="compositionally biased region" description="Basic and acidic residues" evidence="1">
    <location>
        <begin position="172"/>
        <end position="186"/>
    </location>
</feature>
<protein>
    <submittedName>
        <fullName evidence="2">Assimilatory nitrate reductase large subunit</fullName>
        <ecNumber evidence="2">1.7.99.4</ecNumber>
    </submittedName>
</protein>